<name>A0A5D4TBP3_9BACI</name>
<evidence type="ECO:0000256" key="1">
    <source>
        <dbReference type="ARBA" id="ARBA00022987"/>
    </source>
</evidence>
<comment type="similarity">
    <text evidence="3">Belongs to the gas vesicle GvpF/GvpL family.</text>
</comment>
<dbReference type="PANTHER" id="PTHR36852">
    <property type="entry name" value="PROTEIN GVPL 2"/>
    <property type="match status" value="1"/>
</dbReference>
<gene>
    <name evidence="4" type="ORF">FZC75_13065</name>
</gene>
<organism evidence="4 5">
    <name type="scientific">Sutcliffiella horikoshii</name>
    <dbReference type="NCBI Taxonomy" id="79883"/>
    <lineage>
        <taxon>Bacteria</taxon>
        <taxon>Bacillati</taxon>
        <taxon>Bacillota</taxon>
        <taxon>Bacilli</taxon>
        <taxon>Bacillales</taxon>
        <taxon>Bacillaceae</taxon>
        <taxon>Sutcliffiella</taxon>
    </lineage>
</organism>
<evidence type="ECO:0000256" key="2">
    <source>
        <dbReference type="ARBA" id="ARBA00035108"/>
    </source>
</evidence>
<dbReference type="AlphaFoldDB" id="A0A5D4TBP3"/>
<comment type="subcellular location">
    <subcellularLocation>
        <location evidence="2">Gas vesicle</location>
    </subcellularLocation>
</comment>
<dbReference type="GO" id="GO:0031411">
    <property type="term" value="C:gas vesicle"/>
    <property type="evidence" value="ECO:0007669"/>
    <property type="project" value="UniProtKB-SubCell"/>
</dbReference>
<comment type="caution">
    <text evidence="4">The sequence shown here is derived from an EMBL/GenBank/DDBJ whole genome shotgun (WGS) entry which is preliminary data.</text>
</comment>
<proteinExistence type="inferred from homology"/>
<reference evidence="4 5" key="1">
    <citation type="submission" date="2019-08" db="EMBL/GenBank/DDBJ databases">
        <title>Bacillus genomes from the desert of Cuatro Cienegas, Coahuila.</title>
        <authorList>
            <person name="Olmedo-Alvarez G."/>
        </authorList>
    </citation>
    <scope>NUCLEOTIDE SEQUENCE [LARGE SCALE GENOMIC DNA]</scope>
    <source>
        <strain evidence="4 5">CH98b_3T</strain>
    </source>
</reference>
<sequence length="268" mass="31135">MGELIYLYGLIPSNESVSQPVPSIKGFDGKGDIYTISIGEITAIVCSLDANEYSEEIIKENINSDMEWLQEKAFHHHETVMALSKLYTVIPLKFCTLYKNETSLTDTVQQNHSKMTDTFALLEGNEEWNLKIYCNDELLKKQVSQNNPAIEQRREEISQLSKGKQFFEKKKLDKLIDDEVENEKDRVSERIHTHLKDFVLQGNVKRNWSKDVTGRKENMTWNSVYLISSSKVEQFLKEIQQFEKKMGDMGWQFEPTGPWPAYHFSSFS</sequence>
<dbReference type="PANTHER" id="PTHR36852:SF1">
    <property type="entry name" value="PROTEIN GVPL 2"/>
    <property type="match status" value="1"/>
</dbReference>
<evidence type="ECO:0000256" key="3">
    <source>
        <dbReference type="ARBA" id="ARBA00035643"/>
    </source>
</evidence>
<dbReference type="OrthoDB" id="146444at2"/>
<evidence type="ECO:0000313" key="5">
    <source>
        <dbReference type="Proteomes" id="UP000324517"/>
    </source>
</evidence>
<dbReference type="Pfam" id="PF06386">
    <property type="entry name" value="GvpL_GvpF"/>
    <property type="match status" value="1"/>
</dbReference>
<dbReference type="EMBL" id="VTET01000006">
    <property type="protein sequence ID" value="TYS71474.1"/>
    <property type="molecule type" value="Genomic_DNA"/>
</dbReference>
<protein>
    <submittedName>
        <fullName evidence="4">GvpL/GvpF family gas vesicle protein</fullName>
    </submittedName>
</protein>
<keyword evidence="1" id="KW-0304">Gas vesicle</keyword>
<dbReference type="GO" id="GO:0031412">
    <property type="term" value="P:gas vesicle organization"/>
    <property type="evidence" value="ECO:0007669"/>
    <property type="project" value="InterPro"/>
</dbReference>
<accession>A0A5D4TBP3</accession>
<dbReference type="InterPro" id="IPR009430">
    <property type="entry name" value="GvpL/GvpF"/>
</dbReference>
<evidence type="ECO:0000313" key="4">
    <source>
        <dbReference type="EMBL" id="TYS71474.1"/>
    </source>
</evidence>
<dbReference type="Proteomes" id="UP000324517">
    <property type="component" value="Unassembled WGS sequence"/>
</dbReference>
<dbReference type="RefSeq" id="WP_148979639.1">
    <property type="nucleotide sequence ID" value="NZ_JBNILM010000009.1"/>
</dbReference>